<keyword evidence="5" id="KW-0963">Cytoplasm</keyword>
<accession>A0ABX0XN10</accession>
<evidence type="ECO:0000256" key="3">
    <source>
        <dbReference type="ARBA" id="ARBA00023102"/>
    </source>
</evidence>
<name>A0ABX0XN10_9SPHN</name>
<comment type="catalytic activity">
    <reaction evidence="5 6">
        <text>D-erythro-1-(imidazol-4-yl)glycerol 3-phosphate = 3-(imidazol-4-yl)-2-oxopropyl phosphate + H2O</text>
        <dbReference type="Rhea" id="RHEA:11040"/>
        <dbReference type="ChEBI" id="CHEBI:15377"/>
        <dbReference type="ChEBI" id="CHEBI:57766"/>
        <dbReference type="ChEBI" id="CHEBI:58278"/>
        <dbReference type="EC" id="4.2.1.19"/>
    </reaction>
</comment>
<dbReference type="GO" id="GO:0004424">
    <property type="term" value="F:imidazoleglycerol-phosphate dehydratase activity"/>
    <property type="evidence" value="ECO:0007669"/>
    <property type="project" value="UniProtKB-EC"/>
</dbReference>
<keyword evidence="4 5" id="KW-0456">Lyase</keyword>
<evidence type="ECO:0000256" key="2">
    <source>
        <dbReference type="ARBA" id="ARBA00022605"/>
    </source>
</evidence>
<dbReference type="HAMAP" id="MF_00076">
    <property type="entry name" value="HisB"/>
    <property type="match status" value="1"/>
</dbReference>
<keyword evidence="2 5" id="KW-0028">Amino-acid biosynthesis</keyword>
<keyword evidence="3 5" id="KW-0368">Histidine biosynthesis</keyword>
<dbReference type="PROSITE" id="PS00955">
    <property type="entry name" value="IGP_DEHYDRATASE_2"/>
    <property type="match status" value="1"/>
</dbReference>
<evidence type="ECO:0000313" key="8">
    <source>
        <dbReference type="Proteomes" id="UP000734218"/>
    </source>
</evidence>
<comment type="subcellular location">
    <subcellularLocation>
        <location evidence="5 6">Cytoplasm</location>
    </subcellularLocation>
</comment>
<proteinExistence type="inferred from homology"/>
<comment type="similarity">
    <text evidence="5 6">Belongs to the imidazoleglycerol-phosphate dehydratase family.</text>
</comment>
<dbReference type="CDD" id="cd07914">
    <property type="entry name" value="IGPD"/>
    <property type="match status" value="1"/>
</dbReference>
<dbReference type="SUPFAM" id="SSF54211">
    <property type="entry name" value="Ribosomal protein S5 domain 2-like"/>
    <property type="match status" value="2"/>
</dbReference>
<protein>
    <recommendedName>
        <fullName evidence="5 6">Imidazoleglycerol-phosphate dehydratase</fullName>
        <shortName evidence="5">IGPD</shortName>
        <ecNumber evidence="5 6">4.2.1.19</ecNumber>
    </recommendedName>
</protein>
<dbReference type="EC" id="4.2.1.19" evidence="5 6"/>
<dbReference type="NCBIfam" id="NF002114">
    <property type="entry name" value="PRK00951.2-4"/>
    <property type="match status" value="1"/>
</dbReference>
<dbReference type="InterPro" id="IPR038494">
    <property type="entry name" value="IGPD_sf"/>
</dbReference>
<evidence type="ECO:0000256" key="1">
    <source>
        <dbReference type="ARBA" id="ARBA00005047"/>
    </source>
</evidence>
<evidence type="ECO:0000313" key="7">
    <source>
        <dbReference type="EMBL" id="NJC34660.1"/>
    </source>
</evidence>
<reference evidence="7 8" key="1">
    <citation type="submission" date="2020-03" db="EMBL/GenBank/DDBJ databases">
        <title>Genomic Encyclopedia of Type Strains, Phase IV (KMG-IV): sequencing the most valuable type-strain genomes for metagenomic binning, comparative biology and taxonomic classification.</title>
        <authorList>
            <person name="Goeker M."/>
        </authorList>
    </citation>
    <scope>NUCLEOTIDE SEQUENCE [LARGE SCALE GENOMIC DNA]</scope>
    <source>
        <strain evidence="7 8">DSM 27651</strain>
    </source>
</reference>
<dbReference type="Pfam" id="PF00475">
    <property type="entry name" value="IGPD"/>
    <property type="match status" value="1"/>
</dbReference>
<dbReference type="NCBIfam" id="NF002109">
    <property type="entry name" value="PRK00951.1-5"/>
    <property type="match status" value="1"/>
</dbReference>
<dbReference type="Gene3D" id="3.30.230.40">
    <property type="entry name" value="Imidazole glycerol phosphate dehydratase, domain 1"/>
    <property type="match status" value="2"/>
</dbReference>
<dbReference type="InterPro" id="IPR000807">
    <property type="entry name" value="ImidazoleglycerolP_deHydtase"/>
</dbReference>
<sequence length="219" mass="23521">MNPMVAPVKTRCAHSAGRYSDAMRTGTSERTTSETALRVTVGLDGTGRHAIRTGIGFFDHMLEQLARHSGIDIDVEAKGDLHIDQHHTVEDTALALGGALANALGEKAGVARYGEAHAPMDEALTRVALDLSGRPWLHWRVPFTQPRLGEMDTELFEHFAHSLAQTAGITLHVELLYGRNNHHIAESVFKGLARALGQAVALDPRKAGAIPSTKGTLAG</sequence>
<dbReference type="InterPro" id="IPR020565">
    <property type="entry name" value="ImidazoleglycerP_deHydtase_CS"/>
</dbReference>
<dbReference type="NCBIfam" id="NF002111">
    <property type="entry name" value="PRK00951.2-1"/>
    <property type="match status" value="1"/>
</dbReference>
<evidence type="ECO:0000256" key="6">
    <source>
        <dbReference type="RuleBase" id="RU000599"/>
    </source>
</evidence>
<dbReference type="PANTHER" id="PTHR23133:SF2">
    <property type="entry name" value="IMIDAZOLEGLYCEROL-PHOSPHATE DEHYDRATASE"/>
    <property type="match status" value="1"/>
</dbReference>
<dbReference type="Proteomes" id="UP000734218">
    <property type="component" value="Unassembled WGS sequence"/>
</dbReference>
<comment type="pathway">
    <text evidence="1 5 6">Amino-acid biosynthesis; L-histidine biosynthesis; L-histidine from 5-phospho-alpha-D-ribose 1-diphosphate: step 6/9.</text>
</comment>
<dbReference type="EMBL" id="JAATJE010000002">
    <property type="protein sequence ID" value="NJC34660.1"/>
    <property type="molecule type" value="Genomic_DNA"/>
</dbReference>
<comment type="caution">
    <text evidence="7">The sequence shown here is derived from an EMBL/GenBank/DDBJ whole genome shotgun (WGS) entry which is preliminary data.</text>
</comment>
<keyword evidence="8" id="KW-1185">Reference proteome</keyword>
<dbReference type="PROSITE" id="PS00954">
    <property type="entry name" value="IGP_DEHYDRATASE_1"/>
    <property type="match status" value="1"/>
</dbReference>
<organism evidence="7 8">
    <name type="scientific">Sphingomonas jejuensis</name>
    <dbReference type="NCBI Taxonomy" id="904715"/>
    <lineage>
        <taxon>Bacteria</taxon>
        <taxon>Pseudomonadati</taxon>
        <taxon>Pseudomonadota</taxon>
        <taxon>Alphaproteobacteria</taxon>
        <taxon>Sphingomonadales</taxon>
        <taxon>Sphingomonadaceae</taxon>
        <taxon>Sphingomonas</taxon>
    </lineage>
</organism>
<gene>
    <name evidence="5" type="primary">hisB</name>
    <name evidence="7" type="ORF">GGR88_002174</name>
</gene>
<evidence type="ECO:0000256" key="4">
    <source>
        <dbReference type="ARBA" id="ARBA00023239"/>
    </source>
</evidence>
<dbReference type="PANTHER" id="PTHR23133">
    <property type="entry name" value="IMIDAZOLEGLYCEROL-PHOSPHATE DEHYDRATASE HIS7"/>
    <property type="match status" value="1"/>
</dbReference>
<dbReference type="InterPro" id="IPR020568">
    <property type="entry name" value="Ribosomal_Su5_D2-typ_SF"/>
</dbReference>
<evidence type="ECO:0000256" key="5">
    <source>
        <dbReference type="HAMAP-Rule" id="MF_00076"/>
    </source>
</evidence>